<dbReference type="SUPFAM" id="SSF56784">
    <property type="entry name" value="HAD-like"/>
    <property type="match status" value="1"/>
</dbReference>
<name>A0ABT9W993_9BACL</name>
<keyword evidence="1 3" id="KW-0378">Hydrolase</keyword>
<gene>
    <name evidence="4" type="ORF">J2T19_001062</name>
</gene>
<keyword evidence="3" id="KW-0028">Amino-acid biosynthesis</keyword>
<evidence type="ECO:0000313" key="5">
    <source>
        <dbReference type="Proteomes" id="UP001233836"/>
    </source>
</evidence>
<dbReference type="Gene3D" id="1.20.120.710">
    <property type="entry name" value="Haloacid dehalogenase hydrolase-like domain"/>
    <property type="match status" value="1"/>
</dbReference>
<dbReference type="PANTHER" id="PTHR46470">
    <property type="entry name" value="N-ACYLNEURAMINATE-9-PHOSPHATASE"/>
    <property type="match status" value="1"/>
</dbReference>
<keyword evidence="3" id="KW-0718">Serine biosynthesis</keyword>
<evidence type="ECO:0000313" key="4">
    <source>
        <dbReference type="EMBL" id="MDQ0169622.1"/>
    </source>
</evidence>
<comment type="catalytic activity">
    <reaction evidence="3">
        <text>O-phospho-L-serine + H2O = L-serine + phosphate</text>
        <dbReference type="Rhea" id="RHEA:21208"/>
        <dbReference type="ChEBI" id="CHEBI:15377"/>
        <dbReference type="ChEBI" id="CHEBI:33384"/>
        <dbReference type="ChEBI" id="CHEBI:43474"/>
        <dbReference type="ChEBI" id="CHEBI:57524"/>
        <dbReference type="EC" id="3.1.3.3"/>
    </reaction>
</comment>
<dbReference type="PANTHER" id="PTHR46470:SF3">
    <property type="entry name" value="N-ACYLNEURAMINATE-9-PHOSPHATASE"/>
    <property type="match status" value="1"/>
</dbReference>
<dbReference type="SFLD" id="SFLDS00003">
    <property type="entry name" value="Haloacid_Dehalogenase"/>
    <property type="match status" value="1"/>
</dbReference>
<comment type="similarity">
    <text evidence="3">Belongs to the HAD-like hydrolase superfamily.</text>
</comment>
<comment type="function">
    <text evidence="3">Catalyzes the last step of the phosphorylated serine biosynthetic pathway, i.e. dephosphorylation of O-phospho-L-serine to form L-serine.</text>
</comment>
<protein>
    <recommendedName>
        <fullName evidence="3">Phosphoserine phosphatase</fullName>
        <shortName evidence="3">PSP</shortName>
        <ecNumber evidence="3">3.1.3.3</ecNumber>
    </recommendedName>
</protein>
<dbReference type="HAMAP" id="MF_02240">
    <property type="entry name" value="PSP"/>
    <property type="match status" value="1"/>
</dbReference>
<keyword evidence="3" id="KW-0170">Cobalt</keyword>
<dbReference type="RefSeq" id="WP_307213837.1">
    <property type="nucleotide sequence ID" value="NZ_JAUSTI010000002.1"/>
</dbReference>
<dbReference type="InterPro" id="IPR023214">
    <property type="entry name" value="HAD_sf"/>
</dbReference>
<dbReference type="InterPro" id="IPR051400">
    <property type="entry name" value="HAD-like_hydrolase"/>
</dbReference>
<keyword evidence="2 3" id="KW-0460">Magnesium</keyword>
<comment type="cofactor">
    <cofactor evidence="3">
        <name>Mg(2+)</name>
        <dbReference type="ChEBI" id="CHEBI:18420"/>
    </cofactor>
    <cofactor evidence="3">
        <name>Co(2+)</name>
        <dbReference type="ChEBI" id="CHEBI:48828"/>
    </cofactor>
</comment>
<comment type="caution">
    <text evidence="4">The sequence shown here is derived from an EMBL/GenBank/DDBJ whole genome shotgun (WGS) entry which is preliminary data.</text>
</comment>
<keyword evidence="5" id="KW-1185">Reference proteome</keyword>
<dbReference type="GO" id="GO:0016787">
    <property type="term" value="F:hydrolase activity"/>
    <property type="evidence" value="ECO:0007669"/>
    <property type="project" value="UniProtKB-KW"/>
</dbReference>
<organism evidence="4 5">
    <name type="scientific">Paenibacillus tundrae</name>
    <dbReference type="NCBI Taxonomy" id="528187"/>
    <lineage>
        <taxon>Bacteria</taxon>
        <taxon>Bacillati</taxon>
        <taxon>Bacillota</taxon>
        <taxon>Bacilli</taxon>
        <taxon>Bacillales</taxon>
        <taxon>Paenibacillaceae</taxon>
        <taxon>Paenibacillus</taxon>
    </lineage>
</organism>
<evidence type="ECO:0000256" key="3">
    <source>
        <dbReference type="HAMAP-Rule" id="MF_02240"/>
    </source>
</evidence>
<evidence type="ECO:0000256" key="2">
    <source>
        <dbReference type="ARBA" id="ARBA00022842"/>
    </source>
</evidence>
<accession>A0ABT9W993</accession>
<dbReference type="EMBL" id="JAUSTI010000002">
    <property type="protein sequence ID" value="MDQ0169622.1"/>
    <property type="molecule type" value="Genomic_DNA"/>
</dbReference>
<proteinExistence type="inferred from homology"/>
<dbReference type="InterPro" id="IPR036412">
    <property type="entry name" value="HAD-like_sf"/>
</dbReference>
<dbReference type="SFLD" id="SFLDG01135">
    <property type="entry name" value="C1.5.6:_HAD__Beta-PGM__Phospha"/>
    <property type="match status" value="1"/>
</dbReference>
<dbReference type="Pfam" id="PF00702">
    <property type="entry name" value="Hydrolase"/>
    <property type="match status" value="1"/>
</dbReference>
<dbReference type="EC" id="3.1.3.3" evidence="3"/>
<dbReference type="Gene3D" id="3.40.50.1000">
    <property type="entry name" value="HAD superfamily/HAD-like"/>
    <property type="match status" value="1"/>
</dbReference>
<evidence type="ECO:0000256" key="1">
    <source>
        <dbReference type="ARBA" id="ARBA00022801"/>
    </source>
</evidence>
<sequence>MTLKAILFDLDDTLLWDERSVREAFHETCLVAAQETGVDPAELEEAVRNEARNLYESYETFAFTKMIGINPFEGLWANFTGGDQPEFRQLEQLAPVYRRDSWYRGLLKLGVDRKDLADKLASQFGAERRSRPHIYEETMDTLRHLKGKFKLLLLTNGCPALQQEKLDGVPEIVSFFDEIIISGSFGKGKPDPSIFQYALDKLGVQPEESMMVGDKLTTDIRGALSTGIKSVWINRENKENSETYTPDHEIKHLSELDRIIATF</sequence>
<dbReference type="InterPro" id="IPR044266">
    <property type="entry name" value="PSP_YsaA"/>
</dbReference>
<dbReference type="InterPro" id="IPR006439">
    <property type="entry name" value="HAD-SF_hydro_IA"/>
</dbReference>
<reference evidence="4 5" key="1">
    <citation type="submission" date="2023-07" db="EMBL/GenBank/DDBJ databases">
        <title>Sorghum-associated microbial communities from plants grown in Nebraska, USA.</title>
        <authorList>
            <person name="Schachtman D."/>
        </authorList>
    </citation>
    <scope>NUCLEOTIDE SEQUENCE [LARGE SCALE GENOMIC DNA]</scope>
    <source>
        <strain evidence="4 5">DS1314</strain>
    </source>
</reference>
<comment type="catalytic activity">
    <reaction evidence="3">
        <text>O-phospho-D-serine + H2O = D-serine + phosphate</text>
        <dbReference type="Rhea" id="RHEA:24873"/>
        <dbReference type="ChEBI" id="CHEBI:15377"/>
        <dbReference type="ChEBI" id="CHEBI:35247"/>
        <dbReference type="ChEBI" id="CHEBI:43474"/>
        <dbReference type="ChEBI" id="CHEBI:58680"/>
        <dbReference type="EC" id="3.1.3.3"/>
    </reaction>
</comment>
<comment type="pathway">
    <text evidence="3">Amino-acid biosynthesis; L-serine biosynthesis; L-serine from 3-phospho-D-glycerate: step 3/3.</text>
</comment>
<dbReference type="NCBIfam" id="TIGR01509">
    <property type="entry name" value="HAD-SF-IA-v3"/>
    <property type="match status" value="1"/>
</dbReference>
<dbReference type="SFLD" id="SFLDG01129">
    <property type="entry name" value="C1.5:_HAD__Beta-PGM__Phosphata"/>
    <property type="match status" value="1"/>
</dbReference>
<dbReference type="Proteomes" id="UP001233836">
    <property type="component" value="Unassembled WGS sequence"/>
</dbReference>
<dbReference type="NCBIfam" id="TIGR01549">
    <property type="entry name" value="HAD-SF-IA-v1"/>
    <property type="match status" value="1"/>
</dbReference>